<keyword evidence="1" id="KW-0812">Transmembrane</keyword>
<reference evidence="3" key="1">
    <citation type="journal article" date="2017" name="Environ. Microbiol. Rep.">
        <title>Genetic Diversity of Marine Anaerobic Ammonium-Oxidizing Bacteria as Revealed by Genomic and Proteomic Analyses of 'Candidatus Scalindua japonica'.</title>
        <authorList>
            <person name="Oshiki M."/>
            <person name="Mizuto K."/>
            <person name="Kimura Z."/>
            <person name="Kindaichi T."/>
            <person name="Satoh H."/>
            <person name="Okabe S."/>
        </authorList>
    </citation>
    <scope>NUCLEOTIDE SEQUENCE [LARGE SCALE GENOMIC DNA]</scope>
    <source>
        <strain evidence="3">husup-a2</strain>
    </source>
</reference>
<keyword evidence="1" id="KW-0472">Membrane</keyword>
<dbReference type="EMBL" id="BAOS01000044">
    <property type="protein sequence ID" value="GAX62821.1"/>
    <property type="molecule type" value="Genomic_DNA"/>
</dbReference>
<evidence type="ECO:0000313" key="2">
    <source>
        <dbReference type="EMBL" id="GAX62821.1"/>
    </source>
</evidence>
<comment type="caution">
    <text evidence="2">The sequence shown here is derived from an EMBL/GenBank/DDBJ whole genome shotgun (WGS) entry which is preliminary data.</text>
</comment>
<keyword evidence="1" id="KW-1133">Transmembrane helix</keyword>
<dbReference type="AlphaFoldDB" id="A0A286U415"/>
<accession>A0A286U415</accession>
<keyword evidence="3" id="KW-1185">Reference proteome</keyword>
<feature type="transmembrane region" description="Helical" evidence="1">
    <location>
        <begin position="20"/>
        <end position="42"/>
    </location>
</feature>
<dbReference type="Proteomes" id="UP000218542">
    <property type="component" value="Unassembled WGS sequence"/>
</dbReference>
<name>A0A286U415_9BACT</name>
<evidence type="ECO:0000313" key="3">
    <source>
        <dbReference type="Proteomes" id="UP000218542"/>
    </source>
</evidence>
<protein>
    <submittedName>
        <fullName evidence="2">Uncharacterized protein</fullName>
    </submittedName>
</protein>
<proteinExistence type="predicted"/>
<evidence type="ECO:0000256" key="1">
    <source>
        <dbReference type="SAM" id="Phobius"/>
    </source>
</evidence>
<organism evidence="2 3">
    <name type="scientific">Candidatus Scalindua japonica</name>
    <dbReference type="NCBI Taxonomy" id="1284222"/>
    <lineage>
        <taxon>Bacteria</taxon>
        <taxon>Pseudomonadati</taxon>
        <taxon>Planctomycetota</taxon>
        <taxon>Candidatus Brocadiia</taxon>
        <taxon>Candidatus Brocadiales</taxon>
        <taxon>Candidatus Scalinduaceae</taxon>
        <taxon>Candidatus Scalindua</taxon>
    </lineage>
</organism>
<sequence>MKGYLGLCLYMQRIKKTFYIILIALGLAIIPAGSLLPVFNIYTKQAYASAPKISTEVQSAITKIKNEQTSTGSMVSEHLNVKENGQTTVKMLEIPEQQLSDIIEQWRQLGHKISEYTINNKEFIKYLINKADIKSFSYMAKIPMLYFLVKNEIAEPLLYGGVIKKIFKKISFPGWFTIAGVIDAHGNYARGYEHLGTQKEVLIGLFEGVLSKTVKGSYTIIELYTDENGERKGRFKFFETSEQTNPTLSQPIDAMAAFVLIYLNLVQENPGDIGVKRDLTIPIVQRLLTKAETQHKITAFHLKK</sequence>
<gene>
    <name evidence="2" type="ORF">SCALIN_C44_0002</name>
</gene>